<keyword evidence="1" id="KW-0812">Transmembrane</keyword>
<organism evidence="3 4">
    <name type="scientific">Neptunomonas phycophila</name>
    <dbReference type="NCBI Taxonomy" id="1572645"/>
    <lineage>
        <taxon>Bacteria</taxon>
        <taxon>Pseudomonadati</taxon>
        <taxon>Pseudomonadota</taxon>
        <taxon>Gammaproteobacteria</taxon>
        <taxon>Oceanospirillales</taxon>
        <taxon>Oceanospirillaceae</taxon>
        <taxon>Neptunomonas</taxon>
    </lineage>
</organism>
<comment type="caution">
    <text evidence="3">The sequence shown here is derived from an EMBL/GenBank/DDBJ whole genome shotgun (WGS) entry which is preliminary data.</text>
</comment>
<evidence type="ECO:0000313" key="3">
    <source>
        <dbReference type="EMBL" id="MDO6454032.1"/>
    </source>
</evidence>
<feature type="transmembrane region" description="Helical" evidence="1">
    <location>
        <begin position="51"/>
        <end position="72"/>
    </location>
</feature>
<evidence type="ECO:0000313" key="4">
    <source>
        <dbReference type="Proteomes" id="UP001169862"/>
    </source>
</evidence>
<accession>A0AAW7XK89</accession>
<feature type="transmembrane region" description="Helical" evidence="1">
    <location>
        <begin position="12"/>
        <end position="31"/>
    </location>
</feature>
<feature type="transmembrane region" description="Helical" evidence="1">
    <location>
        <begin position="273"/>
        <end position="290"/>
    </location>
</feature>
<sequence>MLDADISKRVWIARYLMVIGIVILHVPPYQALSELDGSTFGYIKAFFAHGVFRASVPVLTVMSGYLIFATQLHLKPVKLFKKKVSTLLVPLILWNLPLAIAVYLVQRFNIIDYQFSMELYPFDLFIWLDANLGLSRIPINYPLNFLRDLFVIALLSPLIGWVLKKGAYLGLVGVFIVYFYNVEGELILRNSMLISFYCGALLAYKSYDLRRLDKYAFPCLLSFVVVCISIVAFQIENRELFRMVSPFMIWPALSLLESTKLGTFLYRYSGNSFFTFLAHGPLLVILWVVFNKLPVELPYYVFWLLTPIIIVCLTIIANRLLKCVAPRVALFVLGNR</sequence>
<reference evidence="3" key="1">
    <citation type="submission" date="2023-07" db="EMBL/GenBank/DDBJ databases">
        <title>Genome content predicts the carbon catabolic preferences of heterotrophic bacteria.</title>
        <authorList>
            <person name="Gralka M."/>
        </authorList>
    </citation>
    <scope>NUCLEOTIDE SEQUENCE</scope>
    <source>
        <strain evidence="3">I2M16</strain>
    </source>
</reference>
<dbReference type="Pfam" id="PF01757">
    <property type="entry name" value="Acyl_transf_3"/>
    <property type="match status" value="1"/>
</dbReference>
<dbReference type="AlphaFoldDB" id="A0AAW7XK89"/>
<name>A0AAW7XK89_9GAMM</name>
<keyword evidence="1" id="KW-1133">Transmembrane helix</keyword>
<feature type="transmembrane region" description="Helical" evidence="1">
    <location>
        <begin position="186"/>
        <end position="204"/>
    </location>
</feature>
<keyword evidence="3" id="KW-0808">Transferase</keyword>
<evidence type="ECO:0000259" key="2">
    <source>
        <dbReference type="Pfam" id="PF01757"/>
    </source>
</evidence>
<dbReference type="RefSeq" id="WP_303550491.1">
    <property type="nucleotide sequence ID" value="NZ_JAUOPG010000006.1"/>
</dbReference>
<evidence type="ECO:0000256" key="1">
    <source>
        <dbReference type="SAM" id="Phobius"/>
    </source>
</evidence>
<feature type="transmembrane region" description="Helical" evidence="1">
    <location>
        <begin position="150"/>
        <end position="180"/>
    </location>
</feature>
<protein>
    <submittedName>
        <fullName evidence="3">Acyltransferase family protein</fullName>
    </submittedName>
</protein>
<dbReference type="GO" id="GO:0016747">
    <property type="term" value="F:acyltransferase activity, transferring groups other than amino-acyl groups"/>
    <property type="evidence" value="ECO:0007669"/>
    <property type="project" value="InterPro"/>
</dbReference>
<feature type="transmembrane region" description="Helical" evidence="1">
    <location>
        <begin position="302"/>
        <end position="321"/>
    </location>
</feature>
<proteinExistence type="predicted"/>
<dbReference type="InterPro" id="IPR002656">
    <property type="entry name" value="Acyl_transf_3_dom"/>
</dbReference>
<feature type="domain" description="Acyltransferase 3" evidence="2">
    <location>
        <begin position="13"/>
        <end position="315"/>
    </location>
</feature>
<feature type="transmembrane region" description="Helical" evidence="1">
    <location>
        <begin position="216"/>
        <end position="235"/>
    </location>
</feature>
<gene>
    <name evidence="3" type="ORF">Q4490_10690</name>
</gene>
<dbReference type="EMBL" id="JAUOPG010000006">
    <property type="protein sequence ID" value="MDO6454032.1"/>
    <property type="molecule type" value="Genomic_DNA"/>
</dbReference>
<keyword evidence="3" id="KW-0012">Acyltransferase</keyword>
<keyword evidence="1" id="KW-0472">Membrane</keyword>
<dbReference type="Proteomes" id="UP001169862">
    <property type="component" value="Unassembled WGS sequence"/>
</dbReference>
<feature type="transmembrane region" description="Helical" evidence="1">
    <location>
        <begin position="84"/>
        <end position="104"/>
    </location>
</feature>